<dbReference type="GO" id="GO:0043190">
    <property type="term" value="C:ATP-binding cassette (ABC) transporter complex"/>
    <property type="evidence" value="ECO:0007669"/>
    <property type="project" value="InterPro"/>
</dbReference>
<keyword evidence="14" id="KW-1185">Reference proteome</keyword>
<proteinExistence type="inferred from homology"/>
<reference evidence="13 14" key="1">
    <citation type="submission" date="2014-06" db="EMBL/GenBank/DDBJ databases">
        <title>Whole Genome Sequences of Three Symbiotic Endozoicomonas Bacteria.</title>
        <authorList>
            <person name="Neave M.J."/>
            <person name="Apprill A."/>
            <person name="Voolstra C.R."/>
        </authorList>
    </citation>
    <scope>NUCLEOTIDE SEQUENCE [LARGE SCALE GENOMIC DNA]</scope>
    <source>
        <strain evidence="13 14">DSM 22380</strain>
    </source>
</reference>
<dbReference type="EMBL" id="JOJP01000001">
    <property type="protein sequence ID" value="KEI72137.1"/>
    <property type="molecule type" value="Genomic_DNA"/>
</dbReference>
<dbReference type="InterPro" id="IPR030922">
    <property type="entry name" value="LptF"/>
</dbReference>
<dbReference type="GO" id="GO:0055085">
    <property type="term" value="P:transmembrane transport"/>
    <property type="evidence" value="ECO:0007669"/>
    <property type="project" value="InterPro"/>
</dbReference>
<evidence type="ECO:0000256" key="10">
    <source>
        <dbReference type="ARBA" id="ARBA00023136"/>
    </source>
</evidence>
<feature type="transmembrane region" description="Helical" evidence="12">
    <location>
        <begin position="56"/>
        <end position="79"/>
    </location>
</feature>
<evidence type="ECO:0000256" key="8">
    <source>
        <dbReference type="ARBA" id="ARBA00022692"/>
    </source>
</evidence>
<feature type="transmembrane region" description="Helical" evidence="12">
    <location>
        <begin position="273"/>
        <end position="291"/>
    </location>
</feature>
<protein>
    <recommendedName>
        <fullName evidence="4">Lipopolysaccharide export system permease protein LptF</fullName>
    </recommendedName>
</protein>
<gene>
    <name evidence="13" type="ORF">GV64_16640</name>
</gene>
<dbReference type="GO" id="GO:0015920">
    <property type="term" value="P:lipopolysaccharide transport"/>
    <property type="evidence" value="ECO:0007669"/>
    <property type="project" value="TreeGrafter"/>
</dbReference>
<accession>A0A081KDB1</accession>
<evidence type="ECO:0000256" key="6">
    <source>
        <dbReference type="ARBA" id="ARBA00022475"/>
    </source>
</evidence>
<dbReference type="Proteomes" id="UP000027997">
    <property type="component" value="Unassembled WGS sequence"/>
</dbReference>
<dbReference type="PANTHER" id="PTHR33529:SF7">
    <property type="entry name" value="LIPOPOLYSACCHARIDE EXPORT SYSTEM PERMEASE PROTEIN LPTF"/>
    <property type="match status" value="1"/>
</dbReference>
<dbReference type="STRING" id="305900.GV64_16640"/>
<evidence type="ECO:0000256" key="1">
    <source>
        <dbReference type="ARBA" id="ARBA00002265"/>
    </source>
</evidence>
<name>A0A081KDB1_9GAMM</name>
<dbReference type="InterPro" id="IPR005495">
    <property type="entry name" value="LptG/LptF_permease"/>
</dbReference>
<organism evidence="13 14">
    <name type="scientific">Endozoicomonas elysicola</name>
    <dbReference type="NCBI Taxonomy" id="305900"/>
    <lineage>
        <taxon>Bacteria</taxon>
        <taxon>Pseudomonadati</taxon>
        <taxon>Pseudomonadota</taxon>
        <taxon>Gammaproteobacteria</taxon>
        <taxon>Oceanospirillales</taxon>
        <taxon>Endozoicomonadaceae</taxon>
        <taxon>Endozoicomonas</taxon>
    </lineage>
</organism>
<keyword evidence="7" id="KW-0997">Cell inner membrane</keyword>
<dbReference type="PANTHER" id="PTHR33529">
    <property type="entry name" value="SLR0882 PROTEIN-RELATED"/>
    <property type="match status" value="1"/>
</dbReference>
<evidence type="ECO:0000313" key="13">
    <source>
        <dbReference type="EMBL" id="KEI72137.1"/>
    </source>
</evidence>
<evidence type="ECO:0000256" key="7">
    <source>
        <dbReference type="ARBA" id="ARBA00022519"/>
    </source>
</evidence>
<evidence type="ECO:0000313" key="14">
    <source>
        <dbReference type="Proteomes" id="UP000027997"/>
    </source>
</evidence>
<keyword evidence="10 12" id="KW-0472">Membrane</keyword>
<evidence type="ECO:0000256" key="5">
    <source>
        <dbReference type="ARBA" id="ARBA00022448"/>
    </source>
</evidence>
<evidence type="ECO:0000256" key="4">
    <source>
        <dbReference type="ARBA" id="ARBA00014213"/>
    </source>
</evidence>
<keyword evidence="6" id="KW-1003">Cell membrane</keyword>
<comment type="caution">
    <text evidence="13">The sequence shown here is derived from an EMBL/GenBank/DDBJ whole genome shotgun (WGS) entry which is preliminary data.</text>
</comment>
<evidence type="ECO:0000256" key="9">
    <source>
        <dbReference type="ARBA" id="ARBA00022989"/>
    </source>
</evidence>
<comment type="similarity">
    <text evidence="3">Belongs to the LptF/LptG family.</text>
</comment>
<dbReference type="NCBIfam" id="TIGR04407">
    <property type="entry name" value="LptF_YjgP"/>
    <property type="match status" value="1"/>
</dbReference>
<sequence>MPLIIFRYLSRQMLQVMLAVTSVVLLIIMSGRFVNYLAQAATGTLKADFLFAIMGYRIPEFLVMILPLGLFLGIILAYGRLYVDNEMTVLSACGLNRNQLLAMTMIPAIGVMLLVGLLSLVVAPLGIQKVERIFAEQNSLTEFDTLVSGRFQKFGWQRVTYAEELTDDHQQMNKVFIANRNVNSSNMGSMTLLMAETARIEANAGEDGQRYLILEDGYRYDLTPGILPLREIEFENYGLRMEERNSRKEISKEQALPTEKLLASDKLGYRAELQWRISLPLLIPIVVLLALPLSQVNPRQGRYVKLLPGILLYLLYLALLMSGRGAIEDGRLPPDIGLWPIHSLFLLIALMMYLFEPGKLWLSRRRAGHA</sequence>
<feature type="transmembrane region" description="Helical" evidence="12">
    <location>
        <begin position="100"/>
        <end position="127"/>
    </location>
</feature>
<evidence type="ECO:0000256" key="12">
    <source>
        <dbReference type="SAM" id="Phobius"/>
    </source>
</evidence>
<dbReference type="RefSeq" id="WP_033403431.1">
    <property type="nucleotide sequence ID" value="NZ_JOJP01000001.1"/>
</dbReference>
<comment type="subunit">
    <text evidence="11">Component of the lipopolysaccharide transport and assembly complex. The LptBFG transporter is composed of two ATP-binding proteins (LptB) and two transmembrane proteins (LptF and LptG).</text>
</comment>
<evidence type="ECO:0000256" key="3">
    <source>
        <dbReference type="ARBA" id="ARBA00007725"/>
    </source>
</evidence>
<keyword evidence="5" id="KW-0813">Transport</keyword>
<keyword evidence="8 12" id="KW-0812">Transmembrane</keyword>
<evidence type="ECO:0000256" key="2">
    <source>
        <dbReference type="ARBA" id="ARBA00004429"/>
    </source>
</evidence>
<comment type="subcellular location">
    <subcellularLocation>
        <location evidence="2">Cell inner membrane</location>
        <topology evidence="2">Multi-pass membrane protein</topology>
    </subcellularLocation>
</comment>
<feature type="transmembrane region" description="Helical" evidence="12">
    <location>
        <begin position="336"/>
        <end position="355"/>
    </location>
</feature>
<dbReference type="Pfam" id="PF03739">
    <property type="entry name" value="LptF_LptG"/>
    <property type="match status" value="1"/>
</dbReference>
<feature type="transmembrane region" description="Helical" evidence="12">
    <location>
        <begin position="303"/>
        <end position="324"/>
    </location>
</feature>
<keyword evidence="9 12" id="KW-1133">Transmembrane helix</keyword>
<comment type="function">
    <text evidence="1">Part of the ABC transporter complex LptBFG involved in the translocation of lipopolysaccharide (LPS) from the inner membrane to the outer membrane.</text>
</comment>
<dbReference type="AlphaFoldDB" id="A0A081KDB1"/>
<dbReference type="eggNOG" id="COG0795">
    <property type="taxonomic scope" value="Bacteria"/>
</dbReference>
<evidence type="ECO:0000256" key="11">
    <source>
        <dbReference type="ARBA" id="ARBA00026081"/>
    </source>
</evidence>